<dbReference type="AlphaFoldDB" id="F5RCN3"/>
<evidence type="ECO:0000313" key="2">
    <source>
        <dbReference type="Proteomes" id="UP000005019"/>
    </source>
</evidence>
<gene>
    <name evidence="1" type="ORF">METUNv1_02037</name>
</gene>
<sequence length="78" mass="8574">MLIWCRCGVESTLCSRVSTKRFPHRKSSSRGDCGKVKVLAYQSPAVFAKVIDSLNQCLIGMRSRTIDAAVVRTPRGCA</sequence>
<evidence type="ECO:0000313" key="1">
    <source>
        <dbReference type="EMBL" id="EGK71813.1"/>
    </source>
</evidence>
<name>F5RCN3_METUF</name>
<dbReference type="Proteomes" id="UP000005019">
    <property type="component" value="Unassembled WGS sequence"/>
</dbReference>
<protein>
    <submittedName>
        <fullName evidence="1">Uncharacterized protein</fullName>
    </submittedName>
</protein>
<reference evidence="1 2" key="1">
    <citation type="journal article" date="2011" name="J. Bacteriol.">
        <title>Genome sequence of Methyloversatilis universalis FAM5T, a methylotrophic representative of the order Rhodocyclales.</title>
        <authorList>
            <person name="Kittichotirat W."/>
            <person name="Good N.M."/>
            <person name="Hall R."/>
            <person name="Bringel F."/>
            <person name="Lajus A."/>
            <person name="Medigue C."/>
            <person name="Smalley N.E."/>
            <person name="Beck D."/>
            <person name="Bumgarner R."/>
            <person name="Vuilleumier S."/>
            <person name="Kalyuzhnaya M.G."/>
        </authorList>
    </citation>
    <scope>NUCLEOTIDE SEQUENCE [LARGE SCALE GENOMIC DNA]</scope>
    <source>
        <strain evidence="2">ATCC BAA-1314 / JCM 13912 / FAM5</strain>
    </source>
</reference>
<organism evidence="1 2">
    <name type="scientific">Methyloversatilis universalis (strain ATCC BAA-1314 / DSM 25237 / JCM 13912 / CCUG 52030 / FAM5)</name>
    <dbReference type="NCBI Taxonomy" id="1000565"/>
    <lineage>
        <taxon>Bacteria</taxon>
        <taxon>Pseudomonadati</taxon>
        <taxon>Pseudomonadota</taxon>
        <taxon>Betaproteobacteria</taxon>
        <taxon>Nitrosomonadales</taxon>
        <taxon>Sterolibacteriaceae</taxon>
        <taxon>Methyloversatilis</taxon>
    </lineage>
</organism>
<dbReference type="STRING" id="1000565.METUNv1_02037"/>
<accession>F5RCN3</accession>
<dbReference type="EMBL" id="AFHG01000048">
    <property type="protein sequence ID" value="EGK71813.1"/>
    <property type="molecule type" value="Genomic_DNA"/>
</dbReference>
<keyword evidence="2" id="KW-1185">Reference proteome</keyword>
<proteinExistence type="predicted"/>
<comment type="caution">
    <text evidence="1">The sequence shown here is derived from an EMBL/GenBank/DDBJ whole genome shotgun (WGS) entry which is preliminary data.</text>
</comment>